<dbReference type="InterPro" id="IPR023997">
    <property type="entry name" value="TonB-dep_OMP_SusC/RagA_CS"/>
</dbReference>
<dbReference type="PROSITE" id="PS52016">
    <property type="entry name" value="TONB_DEPENDENT_REC_3"/>
    <property type="match status" value="1"/>
</dbReference>
<dbReference type="Pfam" id="PF07715">
    <property type="entry name" value="Plug"/>
    <property type="match status" value="1"/>
</dbReference>
<feature type="domain" description="Secretin/TonB short N-terminal" evidence="8">
    <location>
        <begin position="74"/>
        <end position="125"/>
    </location>
</feature>
<dbReference type="Proteomes" id="UP000005101">
    <property type="component" value="Unassembled WGS sequence"/>
</dbReference>
<dbReference type="InterPro" id="IPR039426">
    <property type="entry name" value="TonB-dep_rcpt-like"/>
</dbReference>
<keyword evidence="2 7" id="KW-0813">Transport</keyword>
<accession>A0ABN0BFK6</accession>
<dbReference type="Gene3D" id="2.60.40.1120">
    <property type="entry name" value="Carboxypeptidase-like, regulatory domain"/>
    <property type="match status" value="1"/>
</dbReference>
<keyword evidence="10" id="KW-1185">Reference proteome</keyword>
<evidence type="ECO:0000256" key="7">
    <source>
        <dbReference type="PROSITE-ProRule" id="PRU01360"/>
    </source>
</evidence>
<gene>
    <name evidence="9" type="ORF">BFAG_00384</name>
</gene>
<dbReference type="InterPro" id="IPR023996">
    <property type="entry name" value="TonB-dep_OMP_SusC/RagA"/>
</dbReference>
<evidence type="ECO:0000313" key="9">
    <source>
        <dbReference type="EMBL" id="EFR51690.1"/>
    </source>
</evidence>
<dbReference type="Pfam" id="PF07660">
    <property type="entry name" value="STN"/>
    <property type="match status" value="1"/>
</dbReference>
<evidence type="ECO:0000256" key="1">
    <source>
        <dbReference type="ARBA" id="ARBA00004571"/>
    </source>
</evidence>
<dbReference type="NCBIfam" id="TIGR04057">
    <property type="entry name" value="SusC_RagA_signa"/>
    <property type="match status" value="1"/>
</dbReference>
<dbReference type="InterPro" id="IPR036942">
    <property type="entry name" value="Beta-barrel_TonB_sf"/>
</dbReference>
<keyword evidence="5 7" id="KW-0472">Membrane</keyword>
<dbReference type="SUPFAM" id="SSF49464">
    <property type="entry name" value="Carboxypeptidase regulatory domain-like"/>
    <property type="match status" value="1"/>
</dbReference>
<keyword evidence="4 7" id="KW-0812">Transmembrane</keyword>
<evidence type="ECO:0000259" key="8">
    <source>
        <dbReference type="SMART" id="SM00965"/>
    </source>
</evidence>
<organism evidence="9 10">
    <name type="scientific">Bacteroides fragilis 3_1_12</name>
    <dbReference type="NCBI Taxonomy" id="457424"/>
    <lineage>
        <taxon>Bacteria</taxon>
        <taxon>Pseudomonadati</taxon>
        <taxon>Bacteroidota</taxon>
        <taxon>Bacteroidia</taxon>
        <taxon>Bacteroidales</taxon>
        <taxon>Bacteroidaceae</taxon>
        <taxon>Bacteroides</taxon>
    </lineage>
</organism>
<keyword evidence="6 7" id="KW-0998">Cell outer membrane</keyword>
<keyword evidence="3 7" id="KW-1134">Transmembrane beta strand</keyword>
<dbReference type="InterPro" id="IPR008969">
    <property type="entry name" value="CarboxyPept-like_regulatory"/>
</dbReference>
<protein>
    <submittedName>
        <fullName evidence="9">TonB-linked outer membrane protein, SusC/RagA family</fullName>
    </submittedName>
</protein>
<evidence type="ECO:0000313" key="10">
    <source>
        <dbReference type="Proteomes" id="UP000005101"/>
    </source>
</evidence>
<dbReference type="Gene3D" id="2.170.130.10">
    <property type="entry name" value="TonB-dependent receptor, plug domain"/>
    <property type="match status" value="1"/>
</dbReference>
<dbReference type="Pfam" id="PF13715">
    <property type="entry name" value="CarbopepD_reg_2"/>
    <property type="match status" value="1"/>
</dbReference>
<dbReference type="NCBIfam" id="TIGR04056">
    <property type="entry name" value="OMP_RagA_SusC"/>
    <property type="match status" value="1"/>
</dbReference>
<reference evidence="9 10" key="1">
    <citation type="submission" date="2008-12" db="EMBL/GenBank/DDBJ databases">
        <title>Annotation of Bacteroides fragilis strain 3_1_12.</title>
        <authorList>
            <consortium name="The Broad Institute Genome Sequencing Platform"/>
            <person name="Ward D."/>
            <person name="Young S.K."/>
            <person name="Kodira C.D."/>
            <person name="Zeng Q."/>
            <person name="Koehrsen M."/>
            <person name="Alvarado L."/>
            <person name="Berlin A."/>
            <person name="Borenstein D."/>
            <person name="Chen Z."/>
            <person name="Engels R."/>
            <person name="Freedman E."/>
            <person name="Gellesch M."/>
            <person name="Goldberg J."/>
            <person name="Griggs A."/>
            <person name="Gujja S."/>
            <person name="Heiman D."/>
            <person name="Hepburn T."/>
            <person name="Howarth C."/>
            <person name="Jen D."/>
            <person name="Larson L."/>
            <person name="Lewis B."/>
            <person name="Mehta T."/>
            <person name="Park D."/>
            <person name="Pearson M."/>
            <person name="Roberts A."/>
            <person name="Saif S."/>
            <person name="Shea T."/>
            <person name="Shenoy N."/>
            <person name="Sisk P."/>
            <person name="Stolte C."/>
            <person name="Sykes S."/>
            <person name="Walk T."/>
            <person name="White J."/>
            <person name="Yandava C."/>
            <person name="Allen-Vercoe E."/>
            <person name="Strauss J."/>
            <person name="Ambrose C."/>
            <person name="Lander E."/>
            <person name="Nusbaum C."/>
            <person name="Galagan J."/>
            <person name="Birren B."/>
        </authorList>
    </citation>
    <scope>NUCLEOTIDE SEQUENCE [LARGE SCALE GENOMIC DNA]</scope>
    <source>
        <strain evidence="9 10">3_1_12</strain>
    </source>
</reference>
<evidence type="ECO:0000256" key="6">
    <source>
        <dbReference type="ARBA" id="ARBA00023237"/>
    </source>
</evidence>
<evidence type="ECO:0000256" key="3">
    <source>
        <dbReference type="ARBA" id="ARBA00022452"/>
    </source>
</evidence>
<evidence type="ECO:0000256" key="5">
    <source>
        <dbReference type="ARBA" id="ARBA00023136"/>
    </source>
</evidence>
<dbReference type="InterPro" id="IPR011662">
    <property type="entry name" value="Secretin/TonB_short_N"/>
</dbReference>
<name>A0ABN0BFK6_BACFG</name>
<dbReference type="EMBL" id="EQ973213">
    <property type="protein sequence ID" value="EFR51690.1"/>
    <property type="molecule type" value="Genomic_DNA"/>
</dbReference>
<dbReference type="InterPro" id="IPR037066">
    <property type="entry name" value="Plug_dom_sf"/>
</dbReference>
<comment type="subcellular location">
    <subcellularLocation>
        <location evidence="1 7">Cell outer membrane</location>
        <topology evidence="1 7">Multi-pass membrane protein</topology>
    </subcellularLocation>
</comment>
<dbReference type="InterPro" id="IPR012910">
    <property type="entry name" value="Plug_dom"/>
</dbReference>
<dbReference type="SUPFAM" id="SSF56935">
    <property type="entry name" value="Porins"/>
    <property type="match status" value="1"/>
</dbReference>
<dbReference type="SMART" id="SM00965">
    <property type="entry name" value="STN"/>
    <property type="match status" value="1"/>
</dbReference>
<evidence type="ECO:0000256" key="4">
    <source>
        <dbReference type="ARBA" id="ARBA00022692"/>
    </source>
</evidence>
<sequence>MTIYLNFQFFGRQNIFSLLKKIPLCMKLSAIMLFVFASMAFAAKGYSQSVRVTLNVSNSSLQKVLDEIEKQSEYHFFYNNKQVDISRSVTIKSTQKEISQVLNQLFAGTDIGYKILENSIILSPKQILETTAAQQQTTKKIKGLVTDEAGLPIIGANIKEKDFGNNGTITDVNGNFSLSVGTKSSIIISYIGYITKEVPVGNNTSLTVRLAENTKLLDEVVVTALGIKREEKALGYAVQKVDGDRLAAVKTVNVATSLTGKIAGLNVKNSTEFNTAPSLSLRASAPLLVIDGVPYGNVGLNDIAADDIESVDVLKGATASALYGARGGAGAVMITTKKGKEEGLNVTVNSSTMFAAGYLRKPEVQTSYSSGSQGTYSTGGYVWGDKLDIGRTALQYDPYTHEWVDMPLVSKGRNNLKNFQELSLVTNNNVSVSQKGKYGSVRTSLTHVYNKGQYPNQKLNKITYSVSGDMKWKKFSFDGGLTYNKRFYPNDMGAGYGGSGFLYNLLVWSGAEYDIRDYKNYWIKQDEQQNWMDTKWYDNPYFIANEITRSSDYDLINGYLSANYDFTPWLNLSLRSGLDSYSQKKEWRNAVSAVGGWHKQGYYGLQRLGGYSLNNDLILSADHKFGNFNVDGFVGGNVYYWKSDNILAETQNGLKIPGYYSLKSSVDPLKTTSGITKKLVTSVYAKASVSWKSTLFLDVTGRNDWSSSLPSETRSYFYPSVASSVVLSQFIPMPKFIDFWKVRGAWTQTKSDLGVYDTNNTYSVSTDLWNGESAAYYPTSIRGVAVKPSATRSYEIGTAVHMFKNRLKIDFTYYNKLYYNLTRSAGISNSSGFTSTLINIDEEYVGRGVELTLSGDIIRTRDWNWESAFNWSRDRWYYTKIDPVYSTQKPWVAVGKRWDWYGIYDWERDPQGNIINYNGYPKQSDYQSVIGYEYPDWIWGWTNTITYKNFTLSFTLDGRVGGMAHSKTNQAMWNSGAHIDSDNQWRYDEVVNKKTNFVGTGVKVVSGSVDYDSNGKIIHDDRVFAPNDVQVSYESYMKSTNPYIGTVTRQNVFDETFFKLRDLSLSYQMPKSVCNKLHMKGLTLAFVGQNLFVWTKEFRFTDPDSDSDNLSSPSTRYLGFNVKLDF</sequence>
<proteinExistence type="inferred from homology"/>
<dbReference type="Gene3D" id="2.40.170.20">
    <property type="entry name" value="TonB-dependent receptor, beta-barrel domain"/>
    <property type="match status" value="1"/>
</dbReference>
<comment type="similarity">
    <text evidence="7">Belongs to the TonB-dependent receptor family.</text>
</comment>
<evidence type="ECO:0000256" key="2">
    <source>
        <dbReference type="ARBA" id="ARBA00022448"/>
    </source>
</evidence>